<reference evidence="2" key="1">
    <citation type="submission" date="2019-11" db="EMBL/GenBank/DDBJ databases">
        <title>Leishmania tarentolae CDS.</title>
        <authorList>
            <person name="Goto Y."/>
            <person name="Yamagishi J."/>
        </authorList>
    </citation>
    <scope>NUCLEOTIDE SEQUENCE [LARGE SCALE GENOMIC DNA]</scope>
    <source>
        <strain evidence="2">Parrot Tar II</strain>
    </source>
</reference>
<dbReference type="AlphaFoldDB" id="A0A640KBV5"/>
<evidence type="ECO:0000313" key="2">
    <source>
        <dbReference type="EMBL" id="GET86892.1"/>
    </source>
</evidence>
<proteinExistence type="predicted"/>
<feature type="compositionally biased region" description="Polar residues" evidence="1">
    <location>
        <begin position="76"/>
        <end position="85"/>
    </location>
</feature>
<organism evidence="2 3">
    <name type="scientific">Leishmania tarentolae</name>
    <name type="common">Sauroleishmania tarentolae</name>
    <dbReference type="NCBI Taxonomy" id="5689"/>
    <lineage>
        <taxon>Eukaryota</taxon>
        <taxon>Discoba</taxon>
        <taxon>Euglenozoa</taxon>
        <taxon>Kinetoplastea</taxon>
        <taxon>Metakinetoplastina</taxon>
        <taxon>Trypanosomatida</taxon>
        <taxon>Trypanosomatidae</taxon>
        <taxon>Leishmaniinae</taxon>
        <taxon>Leishmania</taxon>
        <taxon>lizard Leishmania</taxon>
    </lineage>
</organism>
<evidence type="ECO:0000256" key="1">
    <source>
        <dbReference type="SAM" id="MobiDB-lite"/>
    </source>
</evidence>
<comment type="caution">
    <text evidence="2">The sequence shown here is derived from an EMBL/GenBank/DDBJ whole genome shotgun (WGS) entry which is preliminary data.</text>
</comment>
<protein>
    <submittedName>
        <fullName evidence="2">Unspecified product</fullName>
    </submittedName>
</protein>
<dbReference type="VEuPathDB" id="TriTrypDB:LtaPh_1303200"/>
<evidence type="ECO:0000313" key="3">
    <source>
        <dbReference type="Proteomes" id="UP000419144"/>
    </source>
</evidence>
<keyword evidence="3" id="KW-1185">Reference proteome</keyword>
<dbReference type="Proteomes" id="UP000419144">
    <property type="component" value="Unassembled WGS sequence"/>
</dbReference>
<gene>
    <name evidence="2" type="ORF">LtaPh_1303200</name>
</gene>
<accession>A0A640KBV5</accession>
<feature type="region of interest" description="Disordered" evidence="1">
    <location>
        <begin position="65"/>
        <end position="85"/>
    </location>
</feature>
<name>A0A640KBV5_LEITA</name>
<sequence length="85" mass="9411">MLCDQSMVKIASIYTQHGPISVDEQRSRLYGQLEFKAVKTSEFDAIYAEHARVNSVLQTAREACEASEPEELDASTGLNSTSFPL</sequence>
<dbReference type="EMBL" id="BLBS01000017">
    <property type="protein sequence ID" value="GET86892.1"/>
    <property type="molecule type" value="Genomic_DNA"/>
</dbReference>